<dbReference type="InterPro" id="IPR051964">
    <property type="entry name" value="Chaperone_stress_response"/>
</dbReference>
<dbReference type="EMBL" id="CAADRA010007073">
    <property type="protein sequence ID" value="VFT98996.1"/>
    <property type="molecule type" value="Genomic_DNA"/>
</dbReference>
<dbReference type="PRINTS" id="PR00625">
    <property type="entry name" value="JDOMAIN"/>
</dbReference>
<dbReference type="AlphaFoldDB" id="A0A485LJT6"/>
<dbReference type="PROSITE" id="PS00028">
    <property type="entry name" value="ZINC_FINGER_C2H2_1"/>
    <property type="match status" value="2"/>
</dbReference>
<dbReference type="InterPro" id="IPR001623">
    <property type="entry name" value="DnaJ_domain"/>
</dbReference>
<evidence type="ECO:0000313" key="7">
    <source>
        <dbReference type="EMBL" id="VFT98996.1"/>
    </source>
</evidence>
<dbReference type="Pfam" id="PF12874">
    <property type="entry name" value="zf-met"/>
    <property type="match status" value="1"/>
</dbReference>
<evidence type="ECO:0000256" key="3">
    <source>
        <dbReference type="SAM" id="MobiDB-lite"/>
    </source>
</evidence>
<evidence type="ECO:0000313" key="8">
    <source>
        <dbReference type="Proteomes" id="UP000332933"/>
    </source>
</evidence>
<dbReference type="GO" id="GO:0005737">
    <property type="term" value="C:cytoplasm"/>
    <property type="evidence" value="ECO:0007669"/>
    <property type="project" value="TreeGrafter"/>
</dbReference>
<keyword evidence="8" id="KW-1185">Reference proteome</keyword>
<dbReference type="EMBL" id="VJMH01007047">
    <property type="protein sequence ID" value="KAF0685811.1"/>
    <property type="molecule type" value="Genomic_DNA"/>
</dbReference>
<dbReference type="SUPFAM" id="SSF57667">
    <property type="entry name" value="beta-beta-alpha zinc fingers"/>
    <property type="match status" value="1"/>
</dbReference>
<dbReference type="Pfam" id="PF00226">
    <property type="entry name" value="DnaJ"/>
    <property type="match status" value="1"/>
</dbReference>
<accession>A0A485LJT6</accession>
<evidence type="ECO:0000256" key="1">
    <source>
        <dbReference type="PROSITE-ProRule" id="PRU00042"/>
    </source>
</evidence>
<dbReference type="OrthoDB" id="10250354at2759"/>
<evidence type="ECO:0000259" key="5">
    <source>
        <dbReference type="PROSITE" id="PS50157"/>
    </source>
</evidence>
<dbReference type="Gene3D" id="3.30.160.60">
    <property type="entry name" value="Classic Zinc Finger"/>
    <property type="match status" value="1"/>
</dbReference>
<gene>
    <name evidence="7" type="primary">Aste57867_22333</name>
    <name evidence="6" type="ORF">As57867_022263</name>
    <name evidence="7" type="ORF">ASTE57867_22333</name>
</gene>
<dbReference type="PROSITE" id="PS50157">
    <property type="entry name" value="ZINC_FINGER_C2H2_2"/>
    <property type="match status" value="1"/>
</dbReference>
<feature type="domain" description="J" evidence="4">
    <location>
        <begin position="3"/>
        <end position="71"/>
    </location>
</feature>
<dbReference type="SMART" id="SM00355">
    <property type="entry name" value="ZnF_C2H2"/>
    <property type="match status" value="2"/>
</dbReference>
<dbReference type="PROSITE" id="PS50076">
    <property type="entry name" value="DNAJ_2"/>
    <property type="match status" value="1"/>
</dbReference>
<dbReference type="Gene3D" id="1.10.287.110">
    <property type="entry name" value="DnaJ domain"/>
    <property type="match status" value="1"/>
</dbReference>
<dbReference type="SMART" id="SM00271">
    <property type="entry name" value="DnaJ"/>
    <property type="match status" value="1"/>
</dbReference>
<reference evidence="7 8" key="1">
    <citation type="submission" date="2019-03" db="EMBL/GenBank/DDBJ databases">
        <authorList>
            <person name="Gaulin E."/>
            <person name="Dumas B."/>
        </authorList>
    </citation>
    <scope>NUCLEOTIDE SEQUENCE [LARGE SCALE GENOMIC DNA]</scope>
    <source>
        <strain evidence="7">CBS 568.67</strain>
    </source>
</reference>
<dbReference type="CDD" id="cd06257">
    <property type="entry name" value="DnaJ"/>
    <property type="match status" value="1"/>
</dbReference>
<sequence length="472" mass="53540">MRCHYEVLQVERDISTGDLRKAFFKLALKWHPDKIKDGQDVEEATQIFQEIQSAYEVLSDPQERAWYDDHRDQILRGDDGTHNGDEDDDRFDVMRYFSTSAYAGFKDDDQGFYAVYRRVFEEIDALDRDARGDARLAPAFGTSKSDVPLAFYDYWRAYMTDQSFSWLDQYKTTDAPNREIRRLMEKDNKKLRDAGKKTFSANVRALVDFVRKRDKRMIKYLKEKEEAKAAAAAEKEKAAAERKAAFEAEKAAFQAAWEAEEESSHTAALLREEVERRQAKAEVVVLVCDLCKKEFKSEKQVQNHLGSKKHREQMILAGLDPAELDELLALEQQESAKPTSPYADDAYDSEAEAAADAARKAAAAASAKSQAVSAEEEEAKRRDREDKEKKAAEKRQERKEKRKTQKKDTPPPAPTAAASAAPAAVAPKGKSKGKAAVVDDDDEFGCGSCPMTFPTLKMLQKHLKKERHEERA</sequence>
<reference evidence="6" key="2">
    <citation type="submission" date="2019-06" db="EMBL/GenBank/DDBJ databases">
        <title>Genomics analysis of Aphanomyces spp. identifies a new class of oomycete effector associated with host adaptation.</title>
        <authorList>
            <person name="Gaulin E."/>
        </authorList>
    </citation>
    <scope>NUCLEOTIDE SEQUENCE</scope>
    <source>
        <strain evidence="6">CBS 578.67</strain>
    </source>
</reference>
<keyword evidence="1" id="KW-0479">Metal-binding</keyword>
<dbReference type="SUPFAM" id="SSF46565">
    <property type="entry name" value="Chaperone J-domain"/>
    <property type="match status" value="1"/>
</dbReference>
<dbReference type="InterPro" id="IPR054076">
    <property type="entry name" value="ZUO1-like_ZHD"/>
</dbReference>
<dbReference type="InterPro" id="IPR036236">
    <property type="entry name" value="Znf_C2H2_sf"/>
</dbReference>
<organism evidence="7 8">
    <name type="scientific">Aphanomyces stellatus</name>
    <dbReference type="NCBI Taxonomy" id="120398"/>
    <lineage>
        <taxon>Eukaryota</taxon>
        <taxon>Sar</taxon>
        <taxon>Stramenopiles</taxon>
        <taxon>Oomycota</taxon>
        <taxon>Saprolegniomycetes</taxon>
        <taxon>Saprolegniales</taxon>
        <taxon>Verrucalvaceae</taxon>
        <taxon>Aphanomyces</taxon>
    </lineage>
</organism>
<feature type="domain" description="C2H2-type" evidence="5">
    <location>
        <begin position="444"/>
        <end position="472"/>
    </location>
</feature>
<feature type="compositionally biased region" description="Low complexity" evidence="3">
    <location>
        <begin position="354"/>
        <end position="373"/>
    </location>
</feature>
<feature type="coiled-coil region" evidence="2">
    <location>
        <begin position="217"/>
        <end position="250"/>
    </location>
</feature>
<dbReference type="PANTHER" id="PTHR44029">
    <property type="entry name" value="DNAJ HOMOLOG SUBFAMILY C MEMBER 21"/>
    <property type="match status" value="1"/>
</dbReference>
<feature type="compositionally biased region" description="Basic and acidic residues" evidence="3">
    <location>
        <begin position="378"/>
        <end position="399"/>
    </location>
</feature>
<keyword evidence="1" id="KW-0863">Zinc-finger</keyword>
<keyword evidence="2" id="KW-0175">Coiled coil</keyword>
<dbReference type="PANTHER" id="PTHR44029:SF1">
    <property type="entry name" value="DNAJ HOMOLOG SUBFAMILY C MEMBER 21"/>
    <property type="match status" value="1"/>
</dbReference>
<keyword evidence="1" id="KW-0862">Zinc</keyword>
<evidence type="ECO:0000259" key="4">
    <source>
        <dbReference type="PROSITE" id="PS50076"/>
    </source>
</evidence>
<dbReference type="InterPro" id="IPR018253">
    <property type="entry name" value="DnaJ_domain_CS"/>
</dbReference>
<dbReference type="InterPro" id="IPR013087">
    <property type="entry name" value="Znf_C2H2_type"/>
</dbReference>
<dbReference type="Proteomes" id="UP000332933">
    <property type="component" value="Unassembled WGS sequence"/>
</dbReference>
<dbReference type="PROSITE" id="PS00636">
    <property type="entry name" value="DNAJ_1"/>
    <property type="match status" value="1"/>
</dbReference>
<evidence type="ECO:0000256" key="2">
    <source>
        <dbReference type="SAM" id="Coils"/>
    </source>
</evidence>
<feature type="compositionally biased region" description="Low complexity" evidence="3">
    <location>
        <begin position="415"/>
        <end position="428"/>
    </location>
</feature>
<protein>
    <submittedName>
        <fullName evidence="7">Aste57867_22333 protein</fullName>
    </submittedName>
</protein>
<dbReference type="Pfam" id="PF21884">
    <property type="entry name" value="ZUO1-like_ZHD"/>
    <property type="match status" value="1"/>
</dbReference>
<feature type="region of interest" description="Disordered" evidence="3">
    <location>
        <begin position="350"/>
        <end position="439"/>
    </location>
</feature>
<name>A0A485LJT6_9STRA</name>
<dbReference type="InterPro" id="IPR036869">
    <property type="entry name" value="J_dom_sf"/>
</dbReference>
<evidence type="ECO:0000313" key="6">
    <source>
        <dbReference type="EMBL" id="KAF0685811.1"/>
    </source>
</evidence>
<proteinExistence type="predicted"/>
<dbReference type="GO" id="GO:0008270">
    <property type="term" value="F:zinc ion binding"/>
    <property type="evidence" value="ECO:0007669"/>
    <property type="project" value="UniProtKB-KW"/>
</dbReference>